<reference evidence="4" key="2">
    <citation type="journal article" date="2007" name="Science">
        <title>Draft genome sequence of the sexually transmitted pathogen Trichomonas vaginalis.</title>
        <authorList>
            <person name="Carlton J.M."/>
            <person name="Hirt R.P."/>
            <person name="Silva J.C."/>
            <person name="Delcher A.L."/>
            <person name="Schatz M."/>
            <person name="Zhao Q."/>
            <person name="Wortman J.R."/>
            <person name="Bidwell S.L."/>
            <person name="Alsmark U.C.M."/>
            <person name="Besteiro S."/>
            <person name="Sicheritz-Ponten T."/>
            <person name="Noel C.J."/>
            <person name="Dacks J.B."/>
            <person name="Foster P.G."/>
            <person name="Simillion C."/>
            <person name="Van de Peer Y."/>
            <person name="Miranda-Saavedra D."/>
            <person name="Barton G.J."/>
            <person name="Westrop G.D."/>
            <person name="Mueller S."/>
            <person name="Dessi D."/>
            <person name="Fiori P.L."/>
            <person name="Ren Q."/>
            <person name="Paulsen I."/>
            <person name="Zhang H."/>
            <person name="Bastida-Corcuera F.D."/>
            <person name="Simoes-Barbosa A."/>
            <person name="Brown M.T."/>
            <person name="Hayes R.D."/>
            <person name="Mukherjee M."/>
            <person name="Okumura C.Y."/>
            <person name="Schneider R."/>
            <person name="Smith A.J."/>
            <person name="Vanacova S."/>
            <person name="Villalvazo M."/>
            <person name="Haas B.J."/>
            <person name="Pertea M."/>
            <person name="Feldblyum T.V."/>
            <person name="Utterback T.R."/>
            <person name="Shu C.L."/>
            <person name="Osoegawa K."/>
            <person name="de Jong P.J."/>
            <person name="Hrdy I."/>
            <person name="Horvathova L."/>
            <person name="Zubacova Z."/>
            <person name="Dolezal P."/>
            <person name="Malik S.B."/>
            <person name="Logsdon J.M. Jr."/>
            <person name="Henze K."/>
            <person name="Gupta A."/>
            <person name="Wang C.C."/>
            <person name="Dunne R.L."/>
            <person name="Upcroft J.A."/>
            <person name="Upcroft P."/>
            <person name="White O."/>
            <person name="Salzberg S.L."/>
            <person name="Tang P."/>
            <person name="Chiu C.-H."/>
            <person name="Lee Y.-S."/>
            <person name="Embley T.M."/>
            <person name="Coombs G.H."/>
            <person name="Mottram J.C."/>
            <person name="Tachezy J."/>
            <person name="Fraser-Liggett C.M."/>
            <person name="Johnson P.J."/>
        </authorList>
    </citation>
    <scope>NUCLEOTIDE SEQUENCE [LARGE SCALE GENOMIC DNA]</scope>
    <source>
        <strain evidence="4">G3</strain>
    </source>
</reference>
<dbReference type="STRING" id="5722.A2EQW9"/>
<dbReference type="PANTHER" id="PTHR46654:SF1">
    <property type="entry name" value="E3 UBIQUITIN-PROTEIN LIGASE HECTD3"/>
    <property type="match status" value="1"/>
</dbReference>
<accession>A2EQW9</accession>
<dbReference type="GO" id="GO:0005737">
    <property type="term" value="C:cytoplasm"/>
    <property type="evidence" value="ECO:0000318"/>
    <property type="project" value="GO_Central"/>
</dbReference>
<dbReference type="RefSeq" id="XP_001317166.1">
    <property type="nucleotide sequence ID" value="XM_001317131.1"/>
</dbReference>
<keyword evidence="1 2" id="KW-0833">Ubl conjugation pathway</keyword>
<dbReference type="KEGG" id="tva:4762810"/>
<keyword evidence="5" id="KW-1185">Reference proteome</keyword>
<dbReference type="OrthoDB" id="8068875at2759"/>
<dbReference type="SUPFAM" id="SSF56204">
    <property type="entry name" value="Hect, E3 ligase catalytic domain"/>
    <property type="match status" value="1"/>
</dbReference>
<name>A2EQW9_TRIV3</name>
<dbReference type="InParanoid" id="A2EQW9"/>
<dbReference type="VEuPathDB" id="TrichDB:TVAGG3_0693830"/>
<evidence type="ECO:0000313" key="5">
    <source>
        <dbReference type="Proteomes" id="UP000001542"/>
    </source>
</evidence>
<evidence type="ECO:0000259" key="3">
    <source>
        <dbReference type="PROSITE" id="PS50237"/>
    </source>
</evidence>
<proteinExistence type="predicted"/>
<dbReference type="eggNOG" id="KOG1426">
    <property type="taxonomic scope" value="Eukaryota"/>
</dbReference>
<dbReference type="Pfam" id="PF00632">
    <property type="entry name" value="HECT"/>
    <property type="match status" value="1"/>
</dbReference>
<evidence type="ECO:0000313" key="4">
    <source>
        <dbReference type="EMBL" id="EAY04943.1"/>
    </source>
</evidence>
<dbReference type="Gene3D" id="3.30.2410.10">
    <property type="entry name" value="Hect, E3 ligase catalytic domain"/>
    <property type="match status" value="1"/>
</dbReference>
<dbReference type="Gene3D" id="3.30.2160.10">
    <property type="entry name" value="Hect, E3 ligase catalytic domain"/>
    <property type="match status" value="1"/>
</dbReference>
<dbReference type="InterPro" id="IPR042469">
    <property type="entry name" value="HECTD3"/>
</dbReference>
<dbReference type="SMR" id="A2EQW9"/>
<protein>
    <recommendedName>
        <fullName evidence="3">HECT domain-containing protein</fullName>
    </recommendedName>
</protein>
<evidence type="ECO:0000256" key="1">
    <source>
        <dbReference type="ARBA" id="ARBA00022786"/>
    </source>
</evidence>
<organism evidence="4 5">
    <name type="scientific">Trichomonas vaginalis (strain ATCC PRA-98 / G3)</name>
    <dbReference type="NCBI Taxonomy" id="412133"/>
    <lineage>
        <taxon>Eukaryota</taxon>
        <taxon>Metamonada</taxon>
        <taxon>Parabasalia</taxon>
        <taxon>Trichomonadida</taxon>
        <taxon>Trichomonadidae</taxon>
        <taxon>Trichomonas</taxon>
    </lineage>
</organism>
<evidence type="ECO:0000256" key="2">
    <source>
        <dbReference type="PROSITE-ProRule" id="PRU00104"/>
    </source>
</evidence>
<dbReference type="Proteomes" id="UP000001542">
    <property type="component" value="Unassembled WGS sequence"/>
</dbReference>
<dbReference type="VEuPathDB" id="TrichDB:TVAG_039950"/>
<dbReference type="Gene3D" id="3.90.1750.10">
    <property type="entry name" value="Hect, E3 ligase catalytic domains"/>
    <property type="match status" value="1"/>
</dbReference>
<dbReference type="InterPro" id="IPR000569">
    <property type="entry name" value="HECT_dom"/>
</dbReference>
<reference evidence="4" key="1">
    <citation type="submission" date="2006-10" db="EMBL/GenBank/DDBJ databases">
        <authorList>
            <person name="Amadeo P."/>
            <person name="Zhao Q."/>
            <person name="Wortman J."/>
            <person name="Fraser-Liggett C."/>
            <person name="Carlton J."/>
        </authorList>
    </citation>
    <scope>NUCLEOTIDE SEQUENCE</scope>
    <source>
        <strain evidence="4">G3</strain>
    </source>
</reference>
<dbReference type="PANTHER" id="PTHR46654">
    <property type="entry name" value="E3 UBIQUITIN-PROTEIN LIGASE HECTD3"/>
    <property type="match status" value="1"/>
</dbReference>
<dbReference type="SMART" id="SM00119">
    <property type="entry name" value="HECTc"/>
    <property type="match status" value="1"/>
</dbReference>
<sequence length="2511" mass="287667">MGNETSQVQPNEEVNPQFEESYFHSYLTFTREEMGEEQEIFNLPKEALINLLLFSPEHIEDKRRIIQYILNSPTKEIIDTSYLNPYYEMYYKSKELTNTRIKTDTAPKIKMEPGNESSILIDVITTLFSSVFSIDYDIIPAKNALDIIKSIPNTPKMLPPYLDFKLQGPHYSGLLTQQQVYPKGITSNGSFLFILHPDSNLTVFPLLDNGALLDPFTVTLNLIPSTYPSLFATKDQVIVKSFTNHYQFSIKRILERPKSTVRGKELQNFNQNVIATDGAVYVSLSPDKTVRVFDIQTNKLINEVLLVQGNAPLHPERPDLLDDNFIFKSIVETNGSFLSFYVTLDNNQVLCRQFSLINGNHTGDIVFEQENNIMALNLNIIHKMHYSVKNTGSQLVVESFKYEGVDDPFIFGLKVPIIMDLSGLDQQLLFYVNLILLSSIGPQIPAELKLKNVDEYIILLSNIMNLMGQDSKNPKVLITLQTFILIASLHSEMFLNSQKINKTLESILINLPKKINDEITLSLVSLLFTKCFDRFMTNNILNTIISAVDVAKGALFDRLISDISRSKFLCFLSMTENNVISLQLLKSDNHDISSSNLMRFFYLQQRVLVREVARELENDTFSSLKIFQSKTKSVTVLDFFGEYSSVIINSFINSLNNFIAFEDLQKSSIFKLVSNFLSLLSGISDYHSISQIILPLLSMLTISLSNFFKTYQIDIMGPAKEFLLLISFLFGLFSSTLVRGGDVSDFEERNIFLIVENSYLMDDEQTLISYLNFDKNSNKNSKMNEIYKFWKPQINKKLRDDAKEIDSFCLTVFVKHIKGAVEEMEKSIEKQKVSDPFRVVLENIFKIRNFFMQQKRENQSLDEFDQKLSLLINLKSDFSDKSNIEDCCKSITDFLISKDPAKSLIYFITNQKIRVTLTSIGFALLQDIFSKNLDNLFYTTIAIVLSKIEDFDNLSKILSHSKKSISFLISFIKSAMEMKYVMPIMPLIIKLFKSKVIPDEEIGKITTSQFLAVLNSETILEQEIAVVYDFINLIPQSLAVLTEKLTHNPLNSHLSLFSIYIEKSYNCPTDLYDKFLDFVLNCDDSQSMIARKCLFNATKFAKIENDKFKSDLMRIITFIGENLLNSKNLIKCSELVNFLRQILKDSGEKSTILRKIIMSTTLKTNIKQIATVLAILGGSIETIRPFNQCQMKTDASTSQDIIIYSNDTFINLPINETAKIEDLPKSDVLAVSEVPFDILDYPDFDFILDFSNLVIKSENSVLTVIYLNCLSKFAENEDFCKSLSNRISLTKFISKYISTFDNMDVFIEKYSKLSKYRPLNTFRGFEILMKKNQCTYLSKPLSKTAKVKLLIESEDNFVGCIGIIDSHDYKCKTNNLILLPQYITAPIDRGVEQKMPAKYIIVEVDFSQKTFTVNGSFVPWISDATKFHRIIVYPTKQSKIISMNLMADDSCYAKTFPINTDVVGISDLDDNKRRKLFSMPAHVQQNRKELKESLEARTITRFSNLITTKYEEIGINPPPLGCIDPKEADEMTENLRNLMNEQILFELRCQISSIVLTKMISYVGDEAILVEASIRLFSILLCQLEQFSLNLLHEIKFPFDLNITVLTPNIPSNLLMQDMTEYGLSCIRKISSSRDFFPNIQKYIERLVGEPKTHLLTDTKKDVDLLIPAFKDDTFFVPHGSNYYVGYSIFNKDPSFGLDSVYVYTPCVASEDSLIQVPATSLTNPMFMLKIDPNTTSWIFGTDFEILLLLRTLFLIGFNKYNPLFIRSKIIELTVVNSPMTSRHVPELLNTLCNNIIKSDNYTTEYMKLLYLLISFVNTLETNHKNFDAILTFTDQEVMKMAESNSELSQYFPEFGLTNEPVKGDKTVTITNLPNFKLDGNKAQMRHLFNVMTTVAVRTDTIDGFPFFVLIPYWFALDYLLGNSKTTEIIVDKISPASVSIYCTCKLELSFKQRTQEDNAILIVDQSNDSQLFRQYNFPMIIEVREKITVVILSDDDNRILKIDDLVYKEIKEDVKLNQRPIPKKIDFVPDQIRNEFVNDMKLLRTKWNASETINLLQSFPEDLLSAKDFFEIAKLAFETSLMKIYPPKVVLLQSFMIHVINYVYLNNNDVTLQRNIIHYISPSKQAQVFLNEIKISESSPDFTINRRKARQVVLSNSGDCRNTIIHQFSEFVDTHSTSSLRGRGRPWRVHFTDESAIDAGGPSREAFNEIAISIFQSQSKLFILSPNGRNHSGGMRDVYIPFSSLRPFTSRSLFYAVGVFIGIVIRNGYFQDFPFAPFVWKYLANEPLDKNDILCLDEHFANMANSLVTINEHDFNKTYANMKWAVTDWDDSTNWLKSKDQIVGYNDIKNYLNMCVGARINSVKANLENMKRGFYDNLGFSNPSIFNSNLISYLAQGSRTVTTQAFKSITSMLAPTNQQERYFWEAVDRMTNEQRSLLLKFATTMTRIPNPAINLGFKLFVNFEAQLSDSSLPKASTCFNRLYLPLYSSSEVMYNKLVTAIEFCDTMENS</sequence>
<gene>
    <name evidence="4" type="ORF">TVAG_039950</name>
</gene>
<dbReference type="EMBL" id="DS113461">
    <property type="protein sequence ID" value="EAY04943.1"/>
    <property type="molecule type" value="Genomic_DNA"/>
</dbReference>
<dbReference type="InterPro" id="IPR035983">
    <property type="entry name" value="Hect_E3_ubiquitin_ligase"/>
</dbReference>
<feature type="domain" description="HECT" evidence="3">
    <location>
        <begin position="2177"/>
        <end position="2511"/>
    </location>
</feature>
<dbReference type="PROSITE" id="PS50237">
    <property type="entry name" value="HECT"/>
    <property type="match status" value="1"/>
</dbReference>
<feature type="active site" description="Glycyl thioester intermediate" evidence="2">
    <location>
        <position position="2479"/>
    </location>
</feature>
<dbReference type="GO" id="GO:0006511">
    <property type="term" value="P:ubiquitin-dependent protein catabolic process"/>
    <property type="evidence" value="ECO:0000318"/>
    <property type="project" value="GO_Central"/>
</dbReference>
<dbReference type="GO" id="GO:0061630">
    <property type="term" value="F:ubiquitin protein ligase activity"/>
    <property type="evidence" value="ECO:0000318"/>
    <property type="project" value="GO_Central"/>
</dbReference>